<keyword evidence="2" id="KW-1185">Reference proteome</keyword>
<protein>
    <recommendedName>
        <fullName evidence="3">F-box domain-containing protein</fullName>
    </recommendedName>
</protein>
<dbReference type="RefSeq" id="XP_001797826.1">
    <property type="nucleotide sequence ID" value="XM_001797774.1"/>
</dbReference>
<reference evidence="2" key="1">
    <citation type="journal article" date="2021" name="BMC Genomics">
        <title>Chromosome-level genome assembly and manually-curated proteome of model necrotroph Parastagonospora nodorum Sn15 reveals a genome-wide trove of candidate effector homologs, and redundancy of virulence-related functions within an accessory chromosome.</title>
        <authorList>
            <person name="Bertazzoni S."/>
            <person name="Jones D.A.B."/>
            <person name="Phan H.T."/>
            <person name="Tan K.-C."/>
            <person name="Hane J.K."/>
        </authorList>
    </citation>
    <scope>NUCLEOTIDE SEQUENCE [LARGE SCALE GENOMIC DNA]</scope>
    <source>
        <strain evidence="2">SN15 / ATCC MYA-4574 / FGSC 10173)</strain>
    </source>
</reference>
<evidence type="ECO:0000313" key="1">
    <source>
        <dbReference type="EMBL" id="QRC94224.1"/>
    </source>
</evidence>
<dbReference type="Proteomes" id="UP000663193">
    <property type="component" value="Chromosome 4"/>
</dbReference>
<organism evidence="1 2">
    <name type="scientific">Phaeosphaeria nodorum (strain SN15 / ATCC MYA-4574 / FGSC 10173)</name>
    <name type="common">Glume blotch fungus</name>
    <name type="synonym">Parastagonospora nodorum</name>
    <dbReference type="NCBI Taxonomy" id="321614"/>
    <lineage>
        <taxon>Eukaryota</taxon>
        <taxon>Fungi</taxon>
        <taxon>Dikarya</taxon>
        <taxon>Ascomycota</taxon>
        <taxon>Pezizomycotina</taxon>
        <taxon>Dothideomycetes</taxon>
        <taxon>Pleosporomycetidae</taxon>
        <taxon>Pleosporales</taxon>
        <taxon>Pleosporineae</taxon>
        <taxon>Phaeosphaeriaceae</taxon>
        <taxon>Parastagonospora</taxon>
    </lineage>
</organism>
<dbReference type="VEuPathDB" id="FungiDB:JI435_430380"/>
<evidence type="ECO:0008006" key="3">
    <source>
        <dbReference type="Google" id="ProtNLM"/>
    </source>
</evidence>
<gene>
    <name evidence="1" type="ORF">JI435_430380</name>
</gene>
<dbReference type="AlphaFoldDB" id="A0A7U2EWD5"/>
<proteinExistence type="predicted"/>
<dbReference type="KEGG" id="pno:SNOG_07492"/>
<sequence>MATSLEDLPAELLLLICGYAPMSRKQEYYETLRLTSKNVNSKLLRQYGRTWFTELPSPESSDISTDSWYGFNGSDKCEKFTFRQPDLDFLLGGGYGDILGSAMSTVPDLKRVAIKEPVPRNGLSPES</sequence>
<accession>A0A7U2EWD5</accession>
<dbReference type="EMBL" id="CP069026">
    <property type="protein sequence ID" value="QRC94224.1"/>
    <property type="molecule type" value="Genomic_DNA"/>
</dbReference>
<evidence type="ECO:0000313" key="2">
    <source>
        <dbReference type="Proteomes" id="UP000663193"/>
    </source>
</evidence>
<name>A0A7U2EWD5_PHANO</name>